<dbReference type="GO" id="GO:0017148">
    <property type="term" value="P:negative regulation of translation"/>
    <property type="evidence" value="ECO:0007669"/>
    <property type="project" value="TreeGrafter"/>
</dbReference>
<dbReference type="InterPro" id="IPR043519">
    <property type="entry name" value="NT_sf"/>
</dbReference>
<evidence type="ECO:0008006" key="3">
    <source>
        <dbReference type="Google" id="ProtNLM"/>
    </source>
</evidence>
<comment type="similarity">
    <text evidence="1">Belongs to the Iojap/RsfS family.</text>
</comment>
<dbReference type="GO" id="GO:0090071">
    <property type="term" value="P:negative regulation of ribosome biogenesis"/>
    <property type="evidence" value="ECO:0007669"/>
    <property type="project" value="TreeGrafter"/>
</dbReference>
<name>A0A382SF71_9ZZZZ</name>
<proteinExistence type="inferred from homology"/>
<dbReference type="SUPFAM" id="SSF81301">
    <property type="entry name" value="Nucleotidyltransferase"/>
    <property type="match status" value="1"/>
</dbReference>
<dbReference type="HAMAP" id="MF_01477">
    <property type="entry name" value="Iojap_RsfS"/>
    <property type="match status" value="1"/>
</dbReference>
<organism evidence="2">
    <name type="scientific">marine metagenome</name>
    <dbReference type="NCBI Taxonomy" id="408172"/>
    <lineage>
        <taxon>unclassified sequences</taxon>
        <taxon>metagenomes</taxon>
        <taxon>ecological metagenomes</taxon>
    </lineage>
</organism>
<evidence type="ECO:0000313" key="2">
    <source>
        <dbReference type="EMBL" id="SVD08554.1"/>
    </source>
</evidence>
<dbReference type="Pfam" id="PF02410">
    <property type="entry name" value="RsfS"/>
    <property type="match status" value="1"/>
</dbReference>
<dbReference type="PANTHER" id="PTHR21043:SF0">
    <property type="entry name" value="MITOCHONDRIAL ASSEMBLY OF RIBOSOMAL LARGE SUBUNIT PROTEIN 1"/>
    <property type="match status" value="1"/>
</dbReference>
<evidence type="ECO:0000256" key="1">
    <source>
        <dbReference type="ARBA" id="ARBA00010574"/>
    </source>
</evidence>
<dbReference type="NCBIfam" id="TIGR00090">
    <property type="entry name" value="rsfS_iojap_ybeB"/>
    <property type="match status" value="1"/>
</dbReference>
<protein>
    <recommendedName>
        <fullName evidence="3">Ribosomal silencing factor RsfS</fullName>
    </recommendedName>
</protein>
<dbReference type="PANTHER" id="PTHR21043">
    <property type="entry name" value="IOJAP SUPERFAMILY ORTHOLOG"/>
    <property type="match status" value="1"/>
</dbReference>
<reference evidence="2" key="1">
    <citation type="submission" date="2018-05" db="EMBL/GenBank/DDBJ databases">
        <authorList>
            <person name="Lanie J.A."/>
            <person name="Ng W.-L."/>
            <person name="Kazmierczak K.M."/>
            <person name="Andrzejewski T.M."/>
            <person name="Davidsen T.M."/>
            <person name="Wayne K.J."/>
            <person name="Tettelin H."/>
            <person name="Glass J.I."/>
            <person name="Rusch D."/>
            <person name="Podicherti R."/>
            <person name="Tsui H.-C.T."/>
            <person name="Winkler M.E."/>
        </authorList>
    </citation>
    <scope>NUCLEOTIDE SEQUENCE</scope>
</reference>
<dbReference type="GO" id="GO:0043023">
    <property type="term" value="F:ribosomal large subunit binding"/>
    <property type="evidence" value="ECO:0007669"/>
    <property type="project" value="TreeGrafter"/>
</dbReference>
<accession>A0A382SF71</accession>
<dbReference type="AlphaFoldDB" id="A0A382SF71"/>
<sequence length="116" mass="13249">MAILCAELADLHKAEDIRVLDVRGVSSITDYFVLATGNNEPHVRAIWNEITRRIKEKHSISARTPEGGRENKWVVIDYYDVVVHVMRCDLRAQYDLDGLWNDAPQVPLSFIEKATV</sequence>
<gene>
    <name evidence="2" type="ORF">METZ01_LOCUS361408</name>
</gene>
<dbReference type="InterPro" id="IPR004394">
    <property type="entry name" value="Iojap/RsfS/C7orf30"/>
</dbReference>
<dbReference type="EMBL" id="UINC01128656">
    <property type="protein sequence ID" value="SVD08554.1"/>
    <property type="molecule type" value="Genomic_DNA"/>
</dbReference>
<dbReference type="Gene3D" id="3.30.460.10">
    <property type="entry name" value="Beta Polymerase, domain 2"/>
    <property type="match status" value="1"/>
</dbReference>